<reference evidence="9 10" key="1">
    <citation type="submission" date="2024-06" db="EMBL/GenBank/DDBJ databases">
        <authorList>
            <person name="Kraege A."/>
            <person name="Thomma B."/>
        </authorList>
    </citation>
    <scope>NUCLEOTIDE SEQUENCE [LARGE SCALE GENOMIC DNA]</scope>
</reference>
<keyword evidence="3 7" id="KW-0853">WD repeat</keyword>
<evidence type="ECO:0000256" key="4">
    <source>
        <dbReference type="ARBA" id="ARBA00022737"/>
    </source>
</evidence>
<dbReference type="PANTHER" id="PTHR18359:SF0">
    <property type="entry name" value="U3 SMALL NUCLEOLAR RNA-ASSOCIATED PROTEIN 18 HOMOLOG"/>
    <property type="match status" value="1"/>
</dbReference>
<dbReference type="EMBL" id="CAXHTA020000003">
    <property type="protein sequence ID" value="CAL5220236.1"/>
    <property type="molecule type" value="Genomic_DNA"/>
</dbReference>
<dbReference type="InterPro" id="IPR019775">
    <property type="entry name" value="WD40_repeat_CS"/>
</dbReference>
<feature type="repeat" description="WD" evidence="7">
    <location>
        <begin position="433"/>
        <end position="467"/>
    </location>
</feature>
<dbReference type="InterPro" id="IPR045161">
    <property type="entry name" value="Utp18"/>
</dbReference>
<gene>
    <name evidence="9" type="primary">g2214</name>
    <name evidence="9" type="ORF">VP750_LOCUS1895</name>
</gene>
<dbReference type="InterPro" id="IPR001680">
    <property type="entry name" value="WD40_rpt"/>
</dbReference>
<evidence type="ECO:0000256" key="8">
    <source>
        <dbReference type="SAM" id="MobiDB-lite"/>
    </source>
</evidence>
<dbReference type="Gene3D" id="2.130.10.10">
    <property type="entry name" value="YVTN repeat-like/Quinoprotein amine dehydrogenase"/>
    <property type="match status" value="1"/>
</dbReference>
<name>A0ABP1FMS4_9CHLO</name>
<organism evidence="9 10">
    <name type="scientific">Coccomyxa viridis</name>
    <dbReference type="NCBI Taxonomy" id="1274662"/>
    <lineage>
        <taxon>Eukaryota</taxon>
        <taxon>Viridiplantae</taxon>
        <taxon>Chlorophyta</taxon>
        <taxon>core chlorophytes</taxon>
        <taxon>Trebouxiophyceae</taxon>
        <taxon>Trebouxiophyceae incertae sedis</taxon>
        <taxon>Coccomyxaceae</taxon>
        <taxon>Coccomyxa</taxon>
    </lineage>
</organism>
<dbReference type="SUPFAM" id="SSF50978">
    <property type="entry name" value="WD40 repeat-like"/>
    <property type="match status" value="1"/>
</dbReference>
<feature type="compositionally biased region" description="Basic and acidic residues" evidence="8">
    <location>
        <begin position="14"/>
        <end position="25"/>
    </location>
</feature>
<comment type="similarity">
    <text evidence="6">Belongs to the WD repeat UTP18 family.</text>
</comment>
<dbReference type="InterPro" id="IPR036322">
    <property type="entry name" value="WD40_repeat_dom_sf"/>
</dbReference>
<protein>
    <submittedName>
        <fullName evidence="9">G2214 protein</fullName>
    </submittedName>
</protein>
<sequence>MKGAKQSGKANVKTQEDYERKQREAELEDFLFAGNANDITGFGREDEEQNERSAVAELIAKAGAAQDEDEAEKQPFLIWEDRGGGEPDLAEGLPSEDEEPDQALPEEGGQLSEESGSEEEAPPIRRWLEAQAAESEDTDGDEPGNAAPATHSKAEALHSSAAPPGTLVEQEDGTHERSARAPVWADEDDEKVEVNIAGRDRLRKLRQTEEDASISGMEYEARLRQQHSKLNPRTSWATQPGRGAKRRRTGYGEDSEDDEEADALLASAGRLLARPAQLPPGLIETTRMRDANIAEPSKAVVQSIEFHPHGQVLMTAGMDKRLRFFQVDGARNPKIQSIYLEKFPIHQAAFAAGGTHVIATSRRKHFYTFDLASASIEKVAGLVGRPEKSLETFAACPAPDNPLVAFLGNEGCVPLVSLRSRQCVGDLKMSGTVRTAAFSSDGQELLTSGSDGIVHTWDMRMRRCLSRHVDEGCFSATALAASADSSLYATGSKAGVVNIYSYPQREQSAHLTSSGPLLPATTSPLKTLMNLTTSVDTLAFSPDTQILAMASRMTKDALRLVHLPSFTVFSNWPTSRSPLGYVHSLAFSPGGGYLAIGTARGSALLYRLHALPV</sequence>
<evidence type="ECO:0000256" key="7">
    <source>
        <dbReference type="PROSITE-ProRule" id="PRU00221"/>
    </source>
</evidence>
<comment type="caution">
    <text evidence="9">The sequence shown here is derived from an EMBL/GenBank/DDBJ whole genome shotgun (WGS) entry which is preliminary data.</text>
</comment>
<dbReference type="Pfam" id="PF00400">
    <property type="entry name" value="WD40"/>
    <property type="match status" value="2"/>
</dbReference>
<keyword evidence="2" id="KW-0698">rRNA processing</keyword>
<evidence type="ECO:0000256" key="1">
    <source>
        <dbReference type="ARBA" id="ARBA00004604"/>
    </source>
</evidence>
<comment type="subcellular location">
    <subcellularLocation>
        <location evidence="1">Nucleus</location>
        <location evidence="1">Nucleolus</location>
    </subcellularLocation>
</comment>
<dbReference type="PROSITE" id="PS50082">
    <property type="entry name" value="WD_REPEATS_2"/>
    <property type="match status" value="1"/>
</dbReference>
<keyword evidence="4" id="KW-0677">Repeat</keyword>
<feature type="compositionally biased region" description="Polar residues" evidence="8">
    <location>
        <begin position="228"/>
        <end position="238"/>
    </location>
</feature>
<dbReference type="PROSITE" id="PS00678">
    <property type="entry name" value="WD_REPEATS_1"/>
    <property type="match status" value="1"/>
</dbReference>
<evidence type="ECO:0000256" key="6">
    <source>
        <dbReference type="ARBA" id="ARBA00025767"/>
    </source>
</evidence>
<dbReference type="Proteomes" id="UP001497392">
    <property type="component" value="Unassembled WGS sequence"/>
</dbReference>
<keyword evidence="10" id="KW-1185">Reference proteome</keyword>
<feature type="region of interest" description="Disordered" evidence="8">
    <location>
        <begin position="224"/>
        <end position="261"/>
    </location>
</feature>
<proteinExistence type="inferred from homology"/>
<keyword evidence="5" id="KW-0539">Nucleus</keyword>
<dbReference type="SMART" id="SM00320">
    <property type="entry name" value="WD40"/>
    <property type="match status" value="5"/>
</dbReference>
<feature type="region of interest" description="Disordered" evidence="8">
    <location>
        <begin position="1"/>
        <end position="190"/>
    </location>
</feature>
<evidence type="ECO:0000256" key="5">
    <source>
        <dbReference type="ARBA" id="ARBA00023242"/>
    </source>
</evidence>
<dbReference type="PANTHER" id="PTHR18359">
    <property type="entry name" value="WD-REPEAT PROTEIN-RELATED"/>
    <property type="match status" value="1"/>
</dbReference>
<evidence type="ECO:0000313" key="9">
    <source>
        <dbReference type="EMBL" id="CAL5220236.1"/>
    </source>
</evidence>
<evidence type="ECO:0000256" key="2">
    <source>
        <dbReference type="ARBA" id="ARBA00022552"/>
    </source>
</evidence>
<evidence type="ECO:0000313" key="10">
    <source>
        <dbReference type="Proteomes" id="UP001497392"/>
    </source>
</evidence>
<dbReference type="InterPro" id="IPR015943">
    <property type="entry name" value="WD40/YVTN_repeat-like_dom_sf"/>
</dbReference>
<evidence type="ECO:0000256" key="3">
    <source>
        <dbReference type="ARBA" id="ARBA00022574"/>
    </source>
</evidence>
<accession>A0ABP1FMS4</accession>